<gene>
    <name evidence="2" type="ORF">ACFOZ7_22035</name>
</gene>
<evidence type="ECO:0000259" key="1">
    <source>
        <dbReference type="Pfam" id="PF13649"/>
    </source>
</evidence>
<keyword evidence="2" id="KW-0808">Transferase</keyword>
<proteinExistence type="predicted"/>
<dbReference type="GO" id="GO:0032259">
    <property type="term" value="P:methylation"/>
    <property type="evidence" value="ECO:0007669"/>
    <property type="project" value="UniProtKB-KW"/>
</dbReference>
<protein>
    <submittedName>
        <fullName evidence="2">Class I SAM-dependent methyltransferase</fullName>
        <ecNumber evidence="2">2.1.1.222</ecNumber>
        <ecNumber evidence="2">2.1.1.64</ecNumber>
    </submittedName>
</protein>
<sequence length="257" mass="28050">MRSTEDGHADPLGRAMYDYQRGDQGTLTYRDGAAVRDGHVEEYYFQPPSEWADATVSLLERLAAADGPVLDVGCGTGQHALWWQERGVDVVGVDVSPWAVAAARERGVEAVSIANMFALPFERDAFGSLYAGGTQLGLAGSLAGIGDLLAEFARVTDGEAVAVVDNYDPTGLEESFFGYRPDPREGVAHRCFHFEYEFETDDSERVCEVGKSLHFLLCSPDRLREAAIATPWTVRDVVGGDGHYRAVLTKANERNGR</sequence>
<dbReference type="SUPFAM" id="SSF53335">
    <property type="entry name" value="S-adenosyl-L-methionine-dependent methyltransferases"/>
    <property type="match status" value="1"/>
</dbReference>
<dbReference type="Pfam" id="PF13649">
    <property type="entry name" value="Methyltransf_25"/>
    <property type="match status" value="1"/>
</dbReference>
<name>A0ABD5P5K1_9EURY</name>
<reference evidence="2 3" key="1">
    <citation type="journal article" date="2014" name="Int. J. Syst. Evol. Microbiol.">
        <title>Complete genome sequence of Corynebacterium casei LMG S-19264T (=DSM 44701T), isolated from a smear-ripened cheese.</title>
        <authorList>
            <consortium name="US DOE Joint Genome Institute (JGI-PGF)"/>
            <person name="Walter F."/>
            <person name="Albersmeier A."/>
            <person name="Kalinowski J."/>
            <person name="Ruckert C."/>
        </authorList>
    </citation>
    <scope>NUCLEOTIDE SEQUENCE [LARGE SCALE GENOMIC DNA]</scope>
    <source>
        <strain evidence="2 3">IBRC-M 10912</strain>
    </source>
</reference>
<dbReference type="GeneID" id="71853431"/>
<dbReference type="InterPro" id="IPR029063">
    <property type="entry name" value="SAM-dependent_MTases_sf"/>
</dbReference>
<dbReference type="AlphaFoldDB" id="A0ABD5P5K1"/>
<dbReference type="GO" id="GO:0102208">
    <property type="term" value="F:2-polyprenyl-6-hydroxyphenol methylase activity"/>
    <property type="evidence" value="ECO:0007669"/>
    <property type="project" value="UniProtKB-EC"/>
</dbReference>
<accession>A0ABD5P5K1</accession>
<dbReference type="EC" id="2.1.1.64" evidence="2"/>
<dbReference type="Gene3D" id="3.40.50.150">
    <property type="entry name" value="Vaccinia Virus protein VP39"/>
    <property type="match status" value="1"/>
</dbReference>
<dbReference type="RefSeq" id="WP_246973337.1">
    <property type="nucleotide sequence ID" value="NZ_CP095397.1"/>
</dbReference>
<dbReference type="Proteomes" id="UP001595821">
    <property type="component" value="Unassembled WGS sequence"/>
</dbReference>
<organism evidence="2 3">
    <name type="scientific">Natribaculum luteum</name>
    <dbReference type="NCBI Taxonomy" id="1586232"/>
    <lineage>
        <taxon>Archaea</taxon>
        <taxon>Methanobacteriati</taxon>
        <taxon>Methanobacteriota</taxon>
        <taxon>Stenosarchaea group</taxon>
        <taxon>Halobacteria</taxon>
        <taxon>Halobacteriales</taxon>
        <taxon>Natrialbaceae</taxon>
        <taxon>Natribaculum</taxon>
    </lineage>
</organism>
<comment type="caution">
    <text evidence="2">The sequence shown here is derived from an EMBL/GenBank/DDBJ whole genome shotgun (WGS) entry which is preliminary data.</text>
</comment>
<dbReference type="GO" id="GO:0061542">
    <property type="term" value="F:3-demethylubiquinol 3-O-methyltransferase activity"/>
    <property type="evidence" value="ECO:0007669"/>
    <property type="project" value="UniProtKB-EC"/>
</dbReference>
<keyword evidence="2" id="KW-0489">Methyltransferase</keyword>
<evidence type="ECO:0000313" key="2">
    <source>
        <dbReference type="EMBL" id="MFC4249576.1"/>
    </source>
</evidence>
<evidence type="ECO:0000313" key="3">
    <source>
        <dbReference type="Proteomes" id="UP001595821"/>
    </source>
</evidence>
<dbReference type="EMBL" id="JBHSDJ010000133">
    <property type="protein sequence ID" value="MFC4249576.1"/>
    <property type="molecule type" value="Genomic_DNA"/>
</dbReference>
<dbReference type="InterPro" id="IPR041698">
    <property type="entry name" value="Methyltransf_25"/>
</dbReference>
<dbReference type="EC" id="2.1.1.222" evidence="2"/>
<feature type="domain" description="Methyltransferase" evidence="1">
    <location>
        <begin position="69"/>
        <end position="155"/>
    </location>
</feature>